<accession>A0A1H6WYV3</accession>
<name>A0A1H6WYV3_9BACL</name>
<dbReference type="RefSeq" id="WP_092051247.1">
    <property type="nucleotide sequence ID" value="NZ_FNZF01000002.1"/>
</dbReference>
<dbReference type="STRING" id="426757.SAMN04488127_1304"/>
<feature type="compositionally biased region" description="Basic and acidic residues" evidence="1">
    <location>
        <begin position="18"/>
        <end position="30"/>
    </location>
</feature>
<reference evidence="3" key="1">
    <citation type="submission" date="2016-10" db="EMBL/GenBank/DDBJ databases">
        <authorList>
            <person name="Varghese N."/>
            <person name="Submissions S."/>
        </authorList>
    </citation>
    <scope>NUCLEOTIDE SEQUENCE [LARGE SCALE GENOMIC DNA]</scope>
    <source>
        <strain evidence="3">CGMCC 1.6763</strain>
    </source>
</reference>
<feature type="region of interest" description="Disordered" evidence="1">
    <location>
        <begin position="18"/>
        <end position="55"/>
    </location>
</feature>
<feature type="region of interest" description="Disordered" evidence="1">
    <location>
        <begin position="67"/>
        <end position="137"/>
    </location>
</feature>
<keyword evidence="3" id="KW-1185">Reference proteome</keyword>
<protein>
    <submittedName>
        <fullName evidence="2">Uncharacterized protein</fullName>
    </submittedName>
</protein>
<dbReference type="Proteomes" id="UP000199200">
    <property type="component" value="Unassembled WGS sequence"/>
</dbReference>
<evidence type="ECO:0000256" key="1">
    <source>
        <dbReference type="SAM" id="MobiDB-lite"/>
    </source>
</evidence>
<organism evidence="2 3">
    <name type="scientific">Bhargavaea ginsengi</name>
    <dbReference type="NCBI Taxonomy" id="426757"/>
    <lineage>
        <taxon>Bacteria</taxon>
        <taxon>Bacillati</taxon>
        <taxon>Bacillota</taxon>
        <taxon>Bacilli</taxon>
        <taxon>Bacillales</taxon>
        <taxon>Caryophanaceae</taxon>
        <taxon>Bhargavaea</taxon>
    </lineage>
</organism>
<sequence>MEPIILLIISLIIGSLFKGKDNQKPPEKRPGQTQAPPSRQDVPRRPAEKSGSLKDLTKQLYEDLQKEIQKEAGEFRTDPRTVEKKPVQPKPEVVTRSERVPQQITRTSADGTDTARNPRQDRTRERTRDRKAVTEQPIYKTEIAEPDRLLPESEEDLARAIVFAEILGPPKAKRR</sequence>
<feature type="compositionally biased region" description="Basic and acidic residues" evidence="1">
    <location>
        <begin position="67"/>
        <end position="86"/>
    </location>
</feature>
<dbReference type="AlphaFoldDB" id="A0A1H6WYV3"/>
<gene>
    <name evidence="2" type="ORF">SAMN04488127_1304</name>
</gene>
<dbReference type="EMBL" id="FNZF01000002">
    <property type="protein sequence ID" value="SEJ22019.1"/>
    <property type="molecule type" value="Genomic_DNA"/>
</dbReference>
<proteinExistence type="predicted"/>
<feature type="compositionally biased region" description="Basic and acidic residues" evidence="1">
    <location>
        <begin position="41"/>
        <end position="55"/>
    </location>
</feature>
<evidence type="ECO:0000313" key="3">
    <source>
        <dbReference type="Proteomes" id="UP000199200"/>
    </source>
</evidence>
<evidence type="ECO:0000313" key="2">
    <source>
        <dbReference type="EMBL" id="SEJ22019.1"/>
    </source>
</evidence>
<feature type="compositionally biased region" description="Polar residues" evidence="1">
    <location>
        <begin position="100"/>
        <end position="115"/>
    </location>
</feature>
<dbReference type="OrthoDB" id="2454451at2"/>
<feature type="compositionally biased region" description="Basic and acidic residues" evidence="1">
    <location>
        <begin position="116"/>
        <end position="133"/>
    </location>
</feature>